<feature type="region of interest" description="Disordered" evidence="1">
    <location>
        <begin position="1"/>
        <end position="21"/>
    </location>
</feature>
<dbReference type="Proteomes" id="UP001597045">
    <property type="component" value="Unassembled WGS sequence"/>
</dbReference>
<keyword evidence="5" id="KW-1185">Reference proteome</keyword>
<feature type="non-terminal residue" evidence="4">
    <location>
        <position position="62"/>
    </location>
</feature>
<evidence type="ECO:0000256" key="1">
    <source>
        <dbReference type="SAM" id="MobiDB-lite"/>
    </source>
</evidence>
<reference evidence="5" key="1">
    <citation type="journal article" date="2019" name="Int. J. Syst. Evol. Microbiol.">
        <title>The Global Catalogue of Microorganisms (GCM) 10K type strain sequencing project: providing services to taxonomists for standard genome sequencing and annotation.</title>
        <authorList>
            <consortium name="The Broad Institute Genomics Platform"/>
            <consortium name="The Broad Institute Genome Sequencing Center for Infectious Disease"/>
            <person name="Wu L."/>
            <person name="Ma J."/>
        </authorList>
    </citation>
    <scope>NUCLEOTIDE SEQUENCE [LARGE SCALE GENOMIC DNA]</scope>
    <source>
        <strain evidence="5">JCM 31486</strain>
    </source>
</reference>
<accession>A0ABW3MQT1</accession>
<evidence type="ECO:0000313" key="5">
    <source>
        <dbReference type="Proteomes" id="UP001597045"/>
    </source>
</evidence>
<sequence length="62" mass="6629">MTHPTQHHAPTSAPPSGTGTSRITTWSGWTWFAAILMVLTGVFNAVEGLVALLNRAFYVSNG</sequence>
<organism evidence="4 5">
    <name type="scientific">Kibdelosporangium lantanae</name>
    <dbReference type="NCBI Taxonomy" id="1497396"/>
    <lineage>
        <taxon>Bacteria</taxon>
        <taxon>Bacillati</taxon>
        <taxon>Actinomycetota</taxon>
        <taxon>Actinomycetes</taxon>
        <taxon>Pseudonocardiales</taxon>
        <taxon>Pseudonocardiaceae</taxon>
        <taxon>Kibdelosporangium</taxon>
    </lineage>
</organism>
<gene>
    <name evidence="4" type="ORF">ACFQ1S_42010</name>
</gene>
<comment type="caution">
    <text evidence="4">The sequence shown here is derived from an EMBL/GenBank/DDBJ whole genome shotgun (WGS) entry which is preliminary data.</text>
</comment>
<dbReference type="Pfam" id="PF23636">
    <property type="entry name" value="DUF7144"/>
    <property type="match status" value="1"/>
</dbReference>
<name>A0ABW3MQT1_9PSEU</name>
<dbReference type="InterPro" id="IPR055568">
    <property type="entry name" value="DUF7144"/>
</dbReference>
<proteinExistence type="predicted"/>
<feature type="transmembrane region" description="Helical" evidence="2">
    <location>
        <begin position="29"/>
        <end position="53"/>
    </location>
</feature>
<evidence type="ECO:0000256" key="2">
    <source>
        <dbReference type="SAM" id="Phobius"/>
    </source>
</evidence>
<keyword evidence="2" id="KW-1133">Transmembrane helix</keyword>
<evidence type="ECO:0000259" key="3">
    <source>
        <dbReference type="Pfam" id="PF23636"/>
    </source>
</evidence>
<evidence type="ECO:0000313" key="4">
    <source>
        <dbReference type="EMBL" id="MFD1051669.1"/>
    </source>
</evidence>
<feature type="domain" description="DUF7144" evidence="3">
    <location>
        <begin position="29"/>
        <end position="61"/>
    </location>
</feature>
<keyword evidence="2" id="KW-0812">Transmembrane</keyword>
<protein>
    <recommendedName>
        <fullName evidence="3">DUF7144 domain-containing protein</fullName>
    </recommendedName>
</protein>
<dbReference type="EMBL" id="JBHTIS010003776">
    <property type="protein sequence ID" value="MFD1051669.1"/>
    <property type="molecule type" value="Genomic_DNA"/>
</dbReference>
<keyword evidence="2" id="KW-0472">Membrane</keyword>